<protein>
    <submittedName>
        <fullName evidence="1">Uncharacterized protein</fullName>
    </submittedName>
</protein>
<comment type="caution">
    <text evidence="1">The sequence shown here is derived from an EMBL/GenBank/DDBJ whole genome shotgun (WGS) entry which is preliminary data.</text>
</comment>
<proteinExistence type="predicted"/>
<gene>
    <name evidence="1" type="ORF">VNO77_37911</name>
</gene>
<name>A0AAN9K987_CANGL</name>
<organism evidence="1 2">
    <name type="scientific">Canavalia gladiata</name>
    <name type="common">Sword bean</name>
    <name type="synonym">Dolichos gladiatus</name>
    <dbReference type="NCBI Taxonomy" id="3824"/>
    <lineage>
        <taxon>Eukaryota</taxon>
        <taxon>Viridiplantae</taxon>
        <taxon>Streptophyta</taxon>
        <taxon>Embryophyta</taxon>
        <taxon>Tracheophyta</taxon>
        <taxon>Spermatophyta</taxon>
        <taxon>Magnoliopsida</taxon>
        <taxon>eudicotyledons</taxon>
        <taxon>Gunneridae</taxon>
        <taxon>Pentapetalae</taxon>
        <taxon>rosids</taxon>
        <taxon>fabids</taxon>
        <taxon>Fabales</taxon>
        <taxon>Fabaceae</taxon>
        <taxon>Papilionoideae</taxon>
        <taxon>50 kb inversion clade</taxon>
        <taxon>NPAAA clade</taxon>
        <taxon>indigoferoid/millettioid clade</taxon>
        <taxon>Phaseoleae</taxon>
        <taxon>Canavalia</taxon>
    </lineage>
</organism>
<dbReference type="Proteomes" id="UP001367508">
    <property type="component" value="Unassembled WGS sequence"/>
</dbReference>
<evidence type="ECO:0000313" key="2">
    <source>
        <dbReference type="Proteomes" id="UP001367508"/>
    </source>
</evidence>
<sequence>MHEWTHDVLVYMALMDSTTFQTTFMHYKKLVIKDNTLKIFKNPKTLACHTHTGMFGMDLIVLDMPATTSLGSVDLQLRTVLGGVLLFSLCLPVLLPAEADLGEEDADPSTLQRRVACPNFLSFPRSPQKPLNYPLLSPGF</sequence>
<keyword evidence="2" id="KW-1185">Reference proteome</keyword>
<dbReference type="AlphaFoldDB" id="A0AAN9K987"/>
<dbReference type="EMBL" id="JAYMYQ010000009">
    <property type="protein sequence ID" value="KAK7313275.1"/>
    <property type="molecule type" value="Genomic_DNA"/>
</dbReference>
<accession>A0AAN9K987</accession>
<reference evidence="1 2" key="1">
    <citation type="submission" date="2024-01" db="EMBL/GenBank/DDBJ databases">
        <title>The genomes of 5 underutilized Papilionoideae crops provide insights into root nodulation and disease resistanc.</title>
        <authorList>
            <person name="Jiang F."/>
        </authorList>
    </citation>
    <scope>NUCLEOTIDE SEQUENCE [LARGE SCALE GENOMIC DNA]</scope>
    <source>
        <strain evidence="1">LVBAO_FW01</strain>
        <tissue evidence="1">Leaves</tissue>
    </source>
</reference>
<evidence type="ECO:0000313" key="1">
    <source>
        <dbReference type="EMBL" id="KAK7313275.1"/>
    </source>
</evidence>